<dbReference type="EMBL" id="CAJPWZ010002149">
    <property type="protein sequence ID" value="CAG2231523.1"/>
    <property type="molecule type" value="Genomic_DNA"/>
</dbReference>
<protein>
    <submittedName>
        <fullName evidence="1">Uncharacterized protein</fullName>
    </submittedName>
</protein>
<proteinExistence type="predicted"/>
<reference evidence="1" key="1">
    <citation type="submission" date="2021-03" db="EMBL/GenBank/DDBJ databases">
        <authorList>
            <person name="Bekaert M."/>
        </authorList>
    </citation>
    <scope>NUCLEOTIDE SEQUENCE</scope>
</reference>
<keyword evidence="2" id="KW-1185">Reference proteome</keyword>
<sequence>MESMDCAQTYSELMPQKIQSLRLRRSHRKHVSGPVSFTGFTDGKDAADIRYTSEAAEFEKGQYKCKESHPWGAPERGRVDEYKESTETKYMSVTQVATTMKVLLNQREKLESVINPRKNEKNNPVTQSKRPRVRKSMTCDECGVTIKNIWRQMINSHDMNYTNRKDDVVTSGGYVTYICPAPKKGAPTRKC</sequence>
<name>A0A8S3TK31_MYTED</name>
<dbReference type="AlphaFoldDB" id="A0A8S3TK31"/>
<dbReference type="OrthoDB" id="10536457at2759"/>
<organism evidence="1 2">
    <name type="scientific">Mytilus edulis</name>
    <name type="common">Blue mussel</name>
    <dbReference type="NCBI Taxonomy" id="6550"/>
    <lineage>
        <taxon>Eukaryota</taxon>
        <taxon>Metazoa</taxon>
        <taxon>Spiralia</taxon>
        <taxon>Lophotrochozoa</taxon>
        <taxon>Mollusca</taxon>
        <taxon>Bivalvia</taxon>
        <taxon>Autobranchia</taxon>
        <taxon>Pteriomorphia</taxon>
        <taxon>Mytilida</taxon>
        <taxon>Mytiloidea</taxon>
        <taxon>Mytilidae</taxon>
        <taxon>Mytilinae</taxon>
        <taxon>Mytilus</taxon>
    </lineage>
</organism>
<gene>
    <name evidence="1" type="ORF">MEDL_44301</name>
</gene>
<evidence type="ECO:0000313" key="1">
    <source>
        <dbReference type="EMBL" id="CAG2231523.1"/>
    </source>
</evidence>
<accession>A0A8S3TK31</accession>
<evidence type="ECO:0000313" key="2">
    <source>
        <dbReference type="Proteomes" id="UP000683360"/>
    </source>
</evidence>
<dbReference type="Proteomes" id="UP000683360">
    <property type="component" value="Unassembled WGS sequence"/>
</dbReference>
<comment type="caution">
    <text evidence="1">The sequence shown here is derived from an EMBL/GenBank/DDBJ whole genome shotgun (WGS) entry which is preliminary data.</text>
</comment>